<dbReference type="Proteomes" id="UP000637423">
    <property type="component" value="Unassembled WGS sequence"/>
</dbReference>
<feature type="transmembrane region" description="Helical" evidence="7">
    <location>
        <begin position="71"/>
        <end position="91"/>
    </location>
</feature>
<dbReference type="PANTHER" id="PTHR33452">
    <property type="entry name" value="OXIDOREDUCTASE CATD-RELATED"/>
    <property type="match status" value="1"/>
</dbReference>
<dbReference type="Pfam" id="PF07681">
    <property type="entry name" value="DoxX"/>
    <property type="match status" value="1"/>
</dbReference>
<evidence type="ECO:0000256" key="4">
    <source>
        <dbReference type="ARBA" id="ARBA00022692"/>
    </source>
</evidence>
<evidence type="ECO:0000256" key="6">
    <source>
        <dbReference type="ARBA" id="ARBA00023136"/>
    </source>
</evidence>
<dbReference type="InterPro" id="IPR032808">
    <property type="entry name" value="DoxX"/>
</dbReference>
<dbReference type="EMBL" id="BMED01000009">
    <property type="protein sequence ID" value="GGD00578.1"/>
    <property type="molecule type" value="Genomic_DNA"/>
</dbReference>
<evidence type="ECO:0000256" key="3">
    <source>
        <dbReference type="ARBA" id="ARBA00022475"/>
    </source>
</evidence>
<comment type="caution">
    <text evidence="8">The sequence shown here is derived from an EMBL/GenBank/DDBJ whole genome shotgun (WGS) entry which is preliminary data.</text>
</comment>
<evidence type="ECO:0000256" key="1">
    <source>
        <dbReference type="ARBA" id="ARBA00004651"/>
    </source>
</evidence>
<proteinExistence type="inferred from homology"/>
<dbReference type="AlphaFoldDB" id="A0A916V2A4"/>
<name>A0A916V2A4_9BURK</name>
<keyword evidence="6 7" id="KW-0472">Membrane</keyword>
<evidence type="ECO:0000256" key="7">
    <source>
        <dbReference type="SAM" id="Phobius"/>
    </source>
</evidence>
<comment type="similarity">
    <text evidence="2">Belongs to the DoxX family.</text>
</comment>
<dbReference type="PANTHER" id="PTHR33452:SF1">
    <property type="entry name" value="INNER MEMBRANE PROTEIN YPHA-RELATED"/>
    <property type="match status" value="1"/>
</dbReference>
<evidence type="ECO:0000256" key="2">
    <source>
        <dbReference type="ARBA" id="ARBA00006679"/>
    </source>
</evidence>
<keyword evidence="9" id="KW-1185">Reference proteome</keyword>
<feature type="transmembrane region" description="Helical" evidence="7">
    <location>
        <begin position="26"/>
        <end position="51"/>
    </location>
</feature>
<comment type="subcellular location">
    <subcellularLocation>
        <location evidence="1">Cell membrane</location>
        <topology evidence="1">Multi-pass membrane protein</topology>
    </subcellularLocation>
</comment>
<sequence length="133" mass="14323">MHKRFFPFVGRLPNGAPFIESGRSKIFAFALTVAHIAAVGLPSASLAWLVAALVEISGGARLLANHLTRPAVLGMIAFLIATAIFFHSNLAYQNQMFHCLKNLMMAGGLLQIAYFGTAPLSLDERKSNKPAVV</sequence>
<keyword evidence="4 7" id="KW-0812">Transmembrane</keyword>
<reference evidence="8" key="1">
    <citation type="journal article" date="2014" name="Int. J. Syst. Evol. Microbiol.">
        <title>Complete genome sequence of Corynebacterium casei LMG S-19264T (=DSM 44701T), isolated from a smear-ripened cheese.</title>
        <authorList>
            <consortium name="US DOE Joint Genome Institute (JGI-PGF)"/>
            <person name="Walter F."/>
            <person name="Albersmeier A."/>
            <person name="Kalinowski J."/>
            <person name="Ruckert C."/>
        </authorList>
    </citation>
    <scope>NUCLEOTIDE SEQUENCE</scope>
    <source>
        <strain evidence="8">CGMCC 1.10998</strain>
    </source>
</reference>
<accession>A0A916V2A4</accession>
<keyword evidence="3" id="KW-1003">Cell membrane</keyword>
<dbReference type="InterPro" id="IPR051907">
    <property type="entry name" value="DoxX-like_oxidoreductase"/>
</dbReference>
<evidence type="ECO:0000256" key="5">
    <source>
        <dbReference type="ARBA" id="ARBA00022989"/>
    </source>
</evidence>
<reference evidence="8" key="2">
    <citation type="submission" date="2020-09" db="EMBL/GenBank/DDBJ databases">
        <authorList>
            <person name="Sun Q."/>
            <person name="Zhou Y."/>
        </authorList>
    </citation>
    <scope>NUCLEOTIDE SEQUENCE</scope>
    <source>
        <strain evidence="8">CGMCC 1.10998</strain>
    </source>
</reference>
<evidence type="ECO:0000313" key="9">
    <source>
        <dbReference type="Proteomes" id="UP000637423"/>
    </source>
</evidence>
<protein>
    <submittedName>
        <fullName evidence="8">LysR family transcriptional regulator</fullName>
    </submittedName>
</protein>
<keyword evidence="5 7" id="KW-1133">Transmembrane helix</keyword>
<organism evidence="8 9">
    <name type="scientific">Undibacterium terreum</name>
    <dbReference type="NCBI Taxonomy" id="1224302"/>
    <lineage>
        <taxon>Bacteria</taxon>
        <taxon>Pseudomonadati</taxon>
        <taxon>Pseudomonadota</taxon>
        <taxon>Betaproteobacteria</taxon>
        <taxon>Burkholderiales</taxon>
        <taxon>Oxalobacteraceae</taxon>
        <taxon>Undibacterium</taxon>
    </lineage>
</organism>
<dbReference type="GO" id="GO:0005886">
    <property type="term" value="C:plasma membrane"/>
    <property type="evidence" value="ECO:0007669"/>
    <property type="project" value="UniProtKB-SubCell"/>
</dbReference>
<gene>
    <name evidence="8" type="ORF">GCM10011396_55190</name>
</gene>
<evidence type="ECO:0000313" key="8">
    <source>
        <dbReference type="EMBL" id="GGD00578.1"/>
    </source>
</evidence>